<proteinExistence type="predicted"/>
<dbReference type="VEuPathDB" id="FungiDB:PV09_00808"/>
<dbReference type="SUPFAM" id="SSF56281">
    <property type="entry name" value="Metallo-hydrolase/oxidoreductase"/>
    <property type="match status" value="1"/>
</dbReference>
<reference evidence="5 6" key="1">
    <citation type="submission" date="2015-01" db="EMBL/GenBank/DDBJ databases">
        <title>The Genome Sequence of Ochroconis gallopava CBS43764.</title>
        <authorList>
            <consortium name="The Broad Institute Genomics Platform"/>
            <person name="Cuomo C."/>
            <person name="de Hoog S."/>
            <person name="Gorbushina A."/>
            <person name="Stielow B."/>
            <person name="Teixiera M."/>
            <person name="Abouelleil A."/>
            <person name="Chapman S.B."/>
            <person name="Priest M."/>
            <person name="Young S.K."/>
            <person name="Wortman J."/>
            <person name="Nusbaum C."/>
            <person name="Birren B."/>
        </authorList>
    </citation>
    <scope>NUCLEOTIDE SEQUENCE [LARGE SCALE GENOMIC DNA]</scope>
    <source>
        <strain evidence="5 6">CBS 43764</strain>
    </source>
</reference>
<dbReference type="EMBL" id="KN847530">
    <property type="protein sequence ID" value="KIW08885.1"/>
    <property type="molecule type" value="Genomic_DNA"/>
</dbReference>
<evidence type="ECO:0000256" key="4">
    <source>
        <dbReference type="SAM" id="MobiDB-lite"/>
    </source>
</evidence>
<dbReference type="GO" id="GO:0000723">
    <property type="term" value="P:telomere maintenance"/>
    <property type="evidence" value="ECO:0007669"/>
    <property type="project" value="TreeGrafter"/>
</dbReference>
<dbReference type="InParanoid" id="A0A0D2AQS2"/>
<evidence type="ECO:0000313" key="5">
    <source>
        <dbReference type="EMBL" id="KIW08885.1"/>
    </source>
</evidence>
<accession>A0A0D2AQS2</accession>
<organism evidence="5 6">
    <name type="scientific">Verruconis gallopava</name>
    <dbReference type="NCBI Taxonomy" id="253628"/>
    <lineage>
        <taxon>Eukaryota</taxon>
        <taxon>Fungi</taxon>
        <taxon>Dikarya</taxon>
        <taxon>Ascomycota</taxon>
        <taxon>Pezizomycotina</taxon>
        <taxon>Dothideomycetes</taxon>
        <taxon>Pleosporomycetidae</taxon>
        <taxon>Venturiales</taxon>
        <taxon>Sympoventuriaceae</taxon>
        <taxon>Verruconis</taxon>
    </lineage>
</organism>
<dbReference type="InterPro" id="IPR036866">
    <property type="entry name" value="RibonucZ/Hydroxyglut_hydro"/>
</dbReference>
<dbReference type="Proteomes" id="UP000053259">
    <property type="component" value="Unassembled WGS sequence"/>
</dbReference>
<feature type="region of interest" description="Disordered" evidence="4">
    <location>
        <begin position="495"/>
        <end position="522"/>
    </location>
</feature>
<dbReference type="PANTHER" id="PTHR23240:SF8">
    <property type="entry name" value="PROTEIN ARTEMIS"/>
    <property type="match status" value="1"/>
</dbReference>
<dbReference type="Pfam" id="PF23023">
    <property type="entry name" value="Anti-Pycsar_Apyc1"/>
    <property type="match status" value="1"/>
</dbReference>
<dbReference type="Gene3D" id="3.60.15.10">
    <property type="entry name" value="Ribonuclease Z/Hydroxyacylglutathione hydrolase-like"/>
    <property type="match status" value="1"/>
</dbReference>
<dbReference type="RefSeq" id="XP_016218754.1">
    <property type="nucleotide sequence ID" value="XM_016353601.1"/>
</dbReference>
<keyword evidence="3" id="KW-0269">Exonuclease</keyword>
<dbReference type="PANTHER" id="PTHR23240">
    <property type="entry name" value="DNA CROSS-LINK REPAIR PROTEIN PSO2/SNM1-RELATED"/>
    <property type="match status" value="1"/>
</dbReference>
<dbReference type="GO" id="GO:0006303">
    <property type="term" value="P:double-strand break repair via nonhomologous end joining"/>
    <property type="evidence" value="ECO:0007669"/>
    <property type="project" value="TreeGrafter"/>
</dbReference>
<keyword evidence="1" id="KW-0540">Nuclease</keyword>
<sequence length="635" mass="72339">MSTFRGIIKEFPQIKIDYFRHVLGELPPLACFLSHVHTDHLLGLESLKAPFVYCSPITRELLLRIEKYPNRTNYAKGILESRIQTYRHLKNLLKAIPLETPTVLELRPGYEIRVTLFDANHCLGAVMFLIEGDGRAVLFTGDIRSEPWWVDQLVQNPVLIPYTGCNRTLDCIYLDTTNASKNDHHREFPSKADGVRELTKKVLQYPDDTVFYFDAWTFGYEKVWVTLASVLNTQVHLDHYRWGLYKSIANASHGAFGYPETAQLCGFQLGNHQKDGCLTSDPSVRLHSCEKGALCPVIQDNPNVVFITPIVSRLPNGAEMHEFGTVNSEHRVDQAGRVDFTSHTNVAQFNRSNMNKINIEKSTLWVSQHLSQFPCPHTRVGIEFCDQRNAAFSILRRPPSKTIFANESSRLTFEITQPTPMYSRVLPKSIRFPYSRHSSYAELCGLVQAFRPRDVHPCTVDEETWCPDVSMRALFGHLCSGEVFAHDEEMMSLSRRRTQRPSCNKVDSEHENSTQRTQSTTEGYMQVESWTVGPYDMLPLHSRPLAPTRASIQTGNTDPRLDEQDDSVSQIEPFATKRPQRNFPRIENSAFFSGRSCSIRKRAYMAALGSDSNCSDWDSFGGLSCVKKRQKDIEL</sequence>
<evidence type="ECO:0000313" key="6">
    <source>
        <dbReference type="Proteomes" id="UP000053259"/>
    </source>
</evidence>
<evidence type="ECO:0000256" key="3">
    <source>
        <dbReference type="ARBA" id="ARBA00022839"/>
    </source>
</evidence>
<dbReference type="STRING" id="253628.A0A0D2AQS2"/>
<dbReference type="HOGENOM" id="CLU_013294_0_0_1"/>
<keyword evidence="6" id="KW-1185">Reference proteome</keyword>
<dbReference type="GeneID" id="27308781"/>
<dbReference type="OrthoDB" id="5561659at2759"/>
<keyword evidence="2" id="KW-0378">Hydrolase</keyword>
<evidence type="ECO:0000256" key="1">
    <source>
        <dbReference type="ARBA" id="ARBA00022722"/>
    </source>
</evidence>
<evidence type="ECO:0000256" key="2">
    <source>
        <dbReference type="ARBA" id="ARBA00022801"/>
    </source>
</evidence>
<gene>
    <name evidence="5" type="ORF">PV09_00808</name>
</gene>
<dbReference type="AlphaFoldDB" id="A0A0D2AQS2"/>
<protein>
    <submittedName>
        <fullName evidence="5">Uncharacterized protein</fullName>
    </submittedName>
</protein>
<dbReference type="GO" id="GO:0003684">
    <property type="term" value="F:damaged DNA binding"/>
    <property type="evidence" value="ECO:0007669"/>
    <property type="project" value="TreeGrafter"/>
</dbReference>
<name>A0A0D2AQS2_9PEZI</name>
<feature type="region of interest" description="Disordered" evidence="4">
    <location>
        <begin position="546"/>
        <end position="567"/>
    </location>
</feature>
<dbReference type="GO" id="GO:0035312">
    <property type="term" value="F:5'-3' DNA exonuclease activity"/>
    <property type="evidence" value="ECO:0007669"/>
    <property type="project" value="TreeGrafter"/>
</dbReference>
<dbReference type="GO" id="GO:0036297">
    <property type="term" value="P:interstrand cross-link repair"/>
    <property type="evidence" value="ECO:0007669"/>
    <property type="project" value="TreeGrafter"/>
</dbReference>